<evidence type="ECO:0000256" key="1">
    <source>
        <dbReference type="SAM" id="MobiDB-lite"/>
    </source>
</evidence>
<evidence type="ECO:0000313" key="2">
    <source>
        <dbReference type="EMBL" id="JAD25459.1"/>
    </source>
</evidence>
<feature type="region of interest" description="Disordered" evidence="1">
    <location>
        <begin position="62"/>
        <end position="95"/>
    </location>
</feature>
<sequence length="95" mass="10613">MVSCSWLCNIRNYYLPTSCVNQAAAKKYWCSGAFHMFKSDHIFCIFVCINSSSIHRYHIPHRPSSAGSDVSEPNNLSAIGWSGSKASPEASLKRR</sequence>
<name>A0A0A8YGK6_ARUDO</name>
<reference evidence="2" key="1">
    <citation type="submission" date="2014-09" db="EMBL/GenBank/DDBJ databases">
        <authorList>
            <person name="Magalhaes I.L.F."/>
            <person name="Oliveira U."/>
            <person name="Santos F.R."/>
            <person name="Vidigal T.H.D.A."/>
            <person name="Brescovit A.D."/>
            <person name="Santos A.J."/>
        </authorList>
    </citation>
    <scope>NUCLEOTIDE SEQUENCE</scope>
    <source>
        <tissue evidence="2">Shoot tissue taken approximately 20 cm above the soil surface</tissue>
    </source>
</reference>
<proteinExistence type="predicted"/>
<accession>A0A0A8YGK6</accession>
<protein>
    <submittedName>
        <fullName evidence="2">Uncharacterized protein</fullName>
    </submittedName>
</protein>
<dbReference type="EMBL" id="GBRH01272436">
    <property type="protein sequence ID" value="JAD25459.1"/>
    <property type="molecule type" value="Transcribed_RNA"/>
</dbReference>
<feature type="compositionally biased region" description="Polar residues" evidence="1">
    <location>
        <begin position="65"/>
        <end position="77"/>
    </location>
</feature>
<organism evidence="2">
    <name type="scientific">Arundo donax</name>
    <name type="common">Giant reed</name>
    <name type="synonym">Donax arundinaceus</name>
    <dbReference type="NCBI Taxonomy" id="35708"/>
    <lineage>
        <taxon>Eukaryota</taxon>
        <taxon>Viridiplantae</taxon>
        <taxon>Streptophyta</taxon>
        <taxon>Embryophyta</taxon>
        <taxon>Tracheophyta</taxon>
        <taxon>Spermatophyta</taxon>
        <taxon>Magnoliopsida</taxon>
        <taxon>Liliopsida</taxon>
        <taxon>Poales</taxon>
        <taxon>Poaceae</taxon>
        <taxon>PACMAD clade</taxon>
        <taxon>Arundinoideae</taxon>
        <taxon>Arundineae</taxon>
        <taxon>Arundo</taxon>
    </lineage>
</organism>
<reference evidence="2" key="2">
    <citation type="journal article" date="2015" name="Data Brief">
        <title>Shoot transcriptome of the giant reed, Arundo donax.</title>
        <authorList>
            <person name="Barrero R.A."/>
            <person name="Guerrero F.D."/>
            <person name="Moolhuijzen P."/>
            <person name="Goolsby J.A."/>
            <person name="Tidwell J."/>
            <person name="Bellgard S.E."/>
            <person name="Bellgard M.I."/>
        </authorList>
    </citation>
    <scope>NUCLEOTIDE SEQUENCE</scope>
    <source>
        <tissue evidence="2">Shoot tissue taken approximately 20 cm above the soil surface</tissue>
    </source>
</reference>
<dbReference type="AlphaFoldDB" id="A0A0A8YGK6"/>